<organism evidence="2 3">
    <name type="scientific">Fusarium napiforme</name>
    <dbReference type="NCBI Taxonomy" id="42672"/>
    <lineage>
        <taxon>Eukaryota</taxon>
        <taxon>Fungi</taxon>
        <taxon>Dikarya</taxon>
        <taxon>Ascomycota</taxon>
        <taxon>Pezizomycotina</taxon>
        <taxon>Sordariomycetes</taxon>
        <taxon>Hypocreomycetidae</taxon>
        <taxon>Hypocreales</taxon>
        <taxon>Nectriaceae</taxon>
        <taxon>Fusarium</taxon>
        <taxon>Fusarium fujikuroi species complex</taxon>
    </lineage>
</organism>
<dbReference type="PROSITE" id="PS00108">
    <property type="entry name" value="PROTEIN_KINASE_ST"/>
    <property type="match status" value="1"/>
</dbReference>
<dbReference type="InterPro" id="IPR008271">
    <property type="entry name" value="Ser/Thr_kinase_AS"/>
</dbReference>
<dbReference type="Pfam" id="PF00069">
    <property type="entry name" value="Pkinase"/>
    <property type="match status" value="1"/>
</dbReference>
<evidence type="ECO:0000313" key="3">
    <source>
        <dbReference type="Proteomes" id="UP000574317"/>
    </source>
</evidence>
<keyword evidence="3" id="KW-1185">Reference proteome</keyword>
<accession>A0A8H5IDQ7</accession>
<dbReference type="InterPro" id="IPR002110">
    <property type="entry name" value="Ankyrin_rpt"/>
</dbReference>
<evidence type="ECO:0000259" key="1">
    <source>
        <dbReference type="PROSITE" id="PS50011"/>
    </source>
</evidence>
<dbReference type="SUPFAM" id="SSF56112">
    <property type="entry name" value="Protein kinase-like (PK-like)"/>
    <property type="match status" value="1"/>
</dbReference>
<dbReference type="SMART" id="SM00220">
    <property type="entry name" value="S_TKc"/>
    <property type="match status" value="1"/>
</dbReference>
<gene>
    <name evidence="2" type="ORF">FNAPI_12528</name>
</gene>
<dbReference type="Gene3D" id="1.10.510.10">
    <property type="entry name" value="Transferase(Phosphotransferase) domain 1"/>
    <property type="match status" value="1"/>
</dbReference>
<dbReference type="Pfam" id="PF12796">
    <property type="entry name" value="Ank_2"/>
    <property type="match status" value="1"/>
</dbReference>
<dbReference type="Proteomes" id="UP000574317">
    <property type="component" value="Unassembled WGS sequence"/>
</dbReference>
<dbReference type="SUPFAM" id="SSF48403">
    <property type="entry name" value="Ankyrin repeat"/>
    <property type="match status" value="2"/>
</dbReference>
<keyword evidence="2" id="KW-0808">Transferase</keyword>
<dbReference type="InterPro" id="IPR000719">
    <property type="entry name" value="Prot_kinase_dom"/>
</dbReference>
<keyword evidence="2" id="KW-0418">Kinase</keyword>
<feature type="domain" description="Protein kinase" evidence="1">
    <location>
        <begin position="98"/>
        <end position="407"/>
    </location>
</feature>
<dbReference type="EMBL" id="JAAOAO010000655">
    <property type="protein sequence ID" value="KAF5533975.1"/>
    <property type="molecule type" value="Genomic_DNA"/>
</dbReference>
<dbReference type="GO" id="GO:0005524">
    <property type="term" value="F:ATP binding"/>
    <property type="evidence" value="ECO:0007669"/>
    <property type="project" value="InterPro"/>
</dbReference>
<dbReference type="SMART" id="SM00248">
    <property type="entry name" value="ANK"/>
    <property type="match status" value="8"/>
</dbReference>
<comment type="caution">
    <text evidence="2">The sequence shown here is derived from an EMBL/GenBank/DDBJ whole genome shotgun (WGS) entry which is preliminary data.</text>
</comment>
<dbReference type="Gene3D" id="1.25.40.20">
    <property type="entry name" value="Ankyrin repeat-containing domain"/>
    <property type="match status" value="2"/>
</dbReference>
<name>A0A8H5IDQ7_9HYPO</name>
<dbReference type="GO" id="GO:0004674">
    <property type="term" value="F:protein serine/threonine kinase activity"/>
    <property type="evidence" value="ECO:0007669"/>
    <property type="project" value="TreeGrafter"/>
</dbReference>
<protein>
    <submittedName>
        <fullName evidence="2">Serine threonine kinase</fullName>
    </submittedName>
</protein>
<dbReference type="PANTHER" id="PTHR24359:SF1">
    <property type="entry name" value="INHIBITOR OF NUCLEAR FACTOR KAPPA-B KINASE EPSILON SUBUNIT HOMOLOG 1-RELATED"/>
    <property type="match status" value="1"/>
</dbReference>
<proteinExistence type="predicted"/>
<dbReference type="InterPro" id="IPR036770">
    <property type="entry name" value="Ankyrin_rpt-contain_sf"/>
</dbReference>
<sequence>MEPRQISFSTLIFRILNLSPRQTLGMETIIDPFSQILWQAPSTIPTDSVQLQPIDEEVKEQLNRNENRFPTFLAHVSSLEKKGRNTETVFIDEYIQGFTERSFIDRGATFSVERAIATPNPQTINSAPAVIRQKGVVALKTVRIQSQSDDLPKAGWDHVLLEIRALLHETLRYHPNIVRLVGLCWGPNGVSGSVYPQLVIEHAEHGTLEDLQKNSKSPLSFAVKQKLLYDAGKGLSIIHACSIIHGDIKRQNVLIFADKSSRGAYIAKLADFGGAVYGSEKYDSYRFICKTPRYAAPETDGIVTAEAAKLCDVYSFGLLICETFADGDLANLHYEFSARREATGSSVTLAQLKRSGRLLHRATCMIQDYFDMREINQDCTEMVLYVLEQTIQKNLADRSLGRAQAALRGVPLSEIDDYLSNVDQMNRKWKEVEDNEPPGKHGISADGAGLFLGTVGATYDPQNNTPGFRPIVKAPVNPGFVFEPEKLKNILSWQQQEHILEALQAISESGDQSRDVELHKLFAAWFLFRCHIAEFGTSLDPEKACTALRRAASDAVTGSDDSSGFEYLAASCVWRISQALGQTPPELIAVFPSSLQWATLRGGWQAGQDLEDALPLLSGEQRQNATETYENARRLANYFSGVPGSLAFLPRHLRREFSVDNVETLQQELREELGGLYEQSLKISSATNESIQQVTHFDRIFVNSRGHGILHMTAARGQARTIEYLINTFKLNIDLPNQDCEETPLVCACRNAHLDASLTLLRHGADPKGHSLGQDTPLHWLWRFENDEMMPMARGLLDAGAMIDAPSGGMRAEVLKAHADWEGTMSIQTTPLGRCVLFQSIHAAQVLIALGADPMIQVDGKSPIQLAAMLALPNFLRLFLYQDHDESKISGLFNGFDDLTLLKATQEQKAGNRDTFSLLSRLIRNGPRYLSDVEETLAIFKEQRELLGTASSSRLSGEALCMQIRLGNRDIVEALLKMGHNPAGSPDHRPMREAIILNDVKVFRLLRDYGCEIESYPEWPRTLLHDLAARPASSPPGTVIAEELIASGVSVTDHPAGTRPPVVEAILHGYVDLANLLIQHGARIGNPYQLGPDLPRISIFKELVEQRTETSLSILRSLLTPNDITSDQGTVIHHNEQFDFIVDHIGDPAEQQSAWTILATSPPARKNVVEAELYMAQVQCMLSENSPFATKECINLDHPKLGTALCRAALFQNHFLVGKLLRSGADPNIRFRQNFGPAQRYFGDGSPINLALGCYEVAIEGWSETVPDSMLEDMRSVVNELESIPDYPDEALTRGEALRKRHGDILKLRDDGWAMQAQMANMSLEQRPVDLSNMSAVQAPELEESQREMFQATETIIRWMFNSQRYGTIGRAEMARIAEGENA</sequence>
<dbReference type="PANTHER" id="PTHR24359">
    <property type="entry name" value="SERINE/THREONINE-PROTEIN KINASE SBK1"/>
    <property type="match status" value="1"/>
</dbReference>
<dbReference type="InterPro" id="IPR011009">
    <property type="entry name" value="Kinase-like_dom_sf"/>
</dbReference>
<dbReference type="PROSITE" id="PS50011">
    <property type="entry name" value="PROTEIN_KINASE_DOM"/>
    <property type="match status" value="1"/>
</dbReference>
<evidence type="ECO:0000313" key="2">
    <source>
        <dbReference type="EMBL" id="KAF5533975.1"/>
    </source>
</evidence>
<reference evidence="2 3" key="1">
    <citation type="submission" date="2020-05" db="EMBL/GenBank/DDBJ databases">
        <title>Identification and distribution of gene clusters putatively required for synthesis of sphingolipid metabolism inhibitors in phylogenetically diverse species of the filamentous fungus Fusarium.</title>
        <authorList>
            <person name="Kim H.-S."/>
            <person name="Busman M."/>
            <person name="Brown D.W."/>
            <person name="Divon H."/>
            <person name="Uhlig S."/>
            <person name="Proctor R.H."/>
        </authorList>
    </citation>
    <scope>NUCLEOTIDE SEQUENCE [LARGE SCALE GENOMIC DNA]</scope>
    <source>
        <strain evidence="2 3">NRRL 25196</strain>
    </source>
</reference>